<feature type="region of interest" description="Disordered" evidence="2">
    <location>
        <begin position="40"/>
        <end position="102"/>
    </location>
</feature>
<keyword evidence="3" id="KW-1185">Reference proteome</keyword>
<dbReference type="PANTHER" id="PTHR43874">
    <property type="entry name" value="TWO-COMPONENT RESPONSE REGULATOR"/>
    <property type="match status" value="1"/>
</dbReference>
<evidence type="ECO:0000256" key="2">
    <source>
        <dbReference type="SAM" id="MobiDB-lite"/>
    </source>
</evidence>
<name>A0A6P5H233_ANACO</name>
<protein>
    <submittedName>
        <fullName evidence="4">Two-component response regulator ORR28-like</fullName>
    </submittedName>
</protein>
<dbReference type="OrthoDB" id="621781at2759"/>
<reference evidence="3" key="1">
    <citation type="journal article" date="2015" name="Nat. Genet.">
        <title>The pineapple genome and the evolution of CAM photosynthesis.</title>
        <authorList>
            <person name="Ming R."/>
            <person name="VanBuren R."/>
            <person name="Wai C.M."/>
            <person name="Tang H."/>
            <person name="Schatz M.C."/>
            <person name="Bowers J.E."/>
            <person name="Lyons E."/>
            <person name="Wang M.L."/>
            <person name="Chen J."/>
            <person name="Biggers E."/>
            <person name="Zhang J."/>
            <person name="Huang L."/>
            <person name="Zhang L."/>
            <person name="Miao W."/>
            <person name="Zhang J."/>
            <person name="Ye Z."/>
            <person name="Miao C."/>
            <person name="Lin Z."/>
            <person name="Wang H."/>
            <person name="Zhou H."/>
            <person name="Yim W.C."/>
            <person name="Priest H.D."/>
            <person name="Zheng C."/>
            <person name="Woodhouse M."/>
            <person name="Edger P.P."/>
            <person name="Guyot R."/>
            <person name="Guo H.B."/>
            <person name="Guo H."/>
            <person name="Zheng G."/>
            <person name="Singh R."/>
            <person name="Sharma A."/>
            <person name="Min X."/>
            <person name="Zheng Y."/>
            <person name="Lee H."/>
            <person name="Gurtowski J."/>
            <person name="Sedlazeck F.J."/>
            <person name="Harkess A."/>
            <person name="McKain M.R."/>
            <person name="Liao Z."/>
            <person name="Fang J."/>
            <person name="Liu J."/>
            <person name="Zhang X."/>
            <person name="Zhang Q."/>
            <person name="Hu W."/>
            <person name="Qin Y."/>
            <person name="Wang K."/>
            <person name="Chen L.Y."/>
            <person name="Shirley N."/>
            <person name="Lin Y.R."/>
            <person name="Liu L.Y."/>
            <person name="Hernandez A.G."/>
            <person name="Wright C.L."/>
            <person name="Bulone V."/>
            <person name="Tuskan G.A."/>
            <person name="Heath K."/>
            <person name="Zee F."/>
            <person name="Moore P.H."/>
            <person name="Sunkar R."/>
            <person name="Leebens-Mack J.H."/>
            <person name="Mockler T."/>
            <person name="Bennetzen J.L."/>
            <person name="Freeling M."/>
            <person name="Sankoff D."/>
            <person name="Paterson A.H."/>
            <person name="Zhu X."/>
            <person name="Yang X."/>
            <person name="Smith J.A."/>
            <person name="Cushman J.C."/>
            <person name="Paull R.E."/>
            <person name="Yu Q."/>
        </authorList>
    </citation>
    <scope>NUCLEOTIDE SEQUENCE [LARGE SCALE GENOMIC DNA]</scope>
    <source>
        <strain evidence="3">cv. F153</strain>
    </source>
</reference>
<proteinExistence type="predicted"/>
<feature type="compositionally biased region" description="Basic and acidic residues" evidence="2">
    <location>
        <begin position="40"/>
        <end position="57"/>
    </location>
</feature>
<accession>A0A6P5H233</accession>
<dbReference type="RefSeq" id="XP_020112125.1">
    <property type="nucleotide sequence ID" value="XM_020256536.1"/>
</dbReference>
<feature type="compositionally biased region" description="Basic and acidic residues" evidence="2">
    <location>
        <begin position="64"/>
        <end position="79"/>
    </location>
</feature>
<dbReference type="AlphaFoldDB" id="A0A6P5H233"/>
<dbReference type="Proteomes" id="UP000515123">
    <property type="component" value="Linkage group 21"/>
</dbReference>
<dbReference type="PANTHER" id="PTHR43874:SF92">
    <property type="entry name" value="TWO-COMPONENT RESPONSE REGULATOR ORR28"/>
    <property type="match status" value="1"/>
</dbReference>
<reference evidence="4" key="2">
    <citation type="submission" date="2025-08" db="UniProtKB">
        <authorList>
            <consortium name="RefSeq"/>
        </authorList>
    </citation>
    <scope>IDENTIFICATION</scope>
    <source>
        <tissue evidence="4">Leaf</tissue>
    </source>
</reference>
<feature type="compositionally biased region" description="Basic and acidic residues" evidence="2">
    <location>
        <begin position="86"/>
        <end position="96"/>
    </location>
</feature>
<evidence type="ECO:0000313" key="4">
    <source>
        <dbReference type="RefSeq" id="XP_020112125.1"/>
    </source>
</evidence>
<dbReference type="GO" id="GO:0000160">
    <property type="term" value="P:phosphorelay signal transduction system"/>
    <property type="evidence" value="ECO:0007669"/>
    <property type="project" value="UniProtKB-KW"/>
</dbReference>
<evidence type="ECO:0000256" key="1">
    <source>
        <dbReference type="ARBA" id="ARBA00023012"/>
    </source>
</evidence>
<gene>
    <name evidence="4" type="primary">LOC109726750</name>
</gene>
<sequence>MKRSIELGACFFAKKPLDINTVENLWQHVLNFKKHSKRESVESAGDREFHRTDRATLNEEEENRVDAKEKEGDTPKQEANKGCAECSKDTTEGEEKMESEDDNLSKLRKKPISWCSFLQQKFLDALEILGDENVQLNGYATSNPTQALQQFAMSQPPILVSTIGELSTQSLAYGSTNDTFHYGGQTFQDHAPNYDSVANKGEFGAHESSTCEVEQQYYYDNISNNNNNMVENFQKVVDDDDFGDVEKFAYGDDPWLSILQDVTEGGLDLDISDV</sequence>
<dbReference type="InterPro" id="IPR045279">
    <property type="entry name" value="ARR-like"/>
</dbReference>
<keyword evidence="1" id="KW-0902">Two-component regulatory system</keyword>
<evidence type="ECO:0000313" key="3">
    <source>
        <dbReference type="Proteomes" id="UP000515123"/>
    </source>
</evidence>
<dbReference type="GeneID" id="109726750"/>
<dbReference type="GO" id="GO:0009736">
    <property type="term" value="P:cytokinin-activated signaling pathway"/>
    <property type="evidence" value="ECO:0007669"/>
    <property type="project" value="InterPro"/>
</dbReference>
<organism evidence="3 4">
    <name type="scientific">Ananas comosus</name>
    <name type="common">Pineapple</name>
    <name type="synonym">Ananas ananas</name>
    <dbReference type="NCBI Taxonomy" id="4615"/>
    <lineage>
        <taxon>Eukaryota</taxon>
        <taxon>Viridiplantae</taxon>
        <taxon>Streptophyta</taxon>
        <taxon>Embryophyta</taxon>
        <taxon>Tracheophyta</taxon>
        <taxon>Spermatophyta</taxon>
        <taxon>Magnoliopsida</taxon>
        <taxon>Liliopsida</taxon>
        <taxon>Poales</taxon>
        <taxon>Bromeliaceae</taxon>
        <taxon>Bromelioideae</taxon>
        <taxon>Ananas</taxon>
    </lineage>
</organism>